<feature type="transmembrane region" description="Helical" evidence="5">
    <location>
        <begin position="296"/>
        <end position="317"/>
    </location>
</feature>
<feature type="transmembrane region" description="Helical" evidence="5">
    <location>
        <begin position="460"/>
        <end position="480"/>
    </location>
</feature>
<feature type="transmembrane region" description="Helical" evidence="5">
    <location>
        <begin position="423"/>
        <end position="448"/>
    </location>
</feature>
<evidence type="ECO:0000256" key="4">
    <source>
        <dbReference type="ARBA" id="ARBA00023136"/>
    </source>
</evidence>
<evidence type="ECO:0000256" key="3">
    <source>
        <dbReference type="ARBA" id="ARBA00022989"/>
    </source>
</evidence>
<keyword evidence="4 5" id="KW-0472">Membrane</keyword>
<keyword evidence="3 5" id="KW-1133">Transmembrane helix</keyword>
<sequence>MPTYYKIHRKEIGMVIGLLLSVVCFITNPFTLSHHANQVLSVAFLMIIWWIFETVPMAVTALIPLVLFPAFGISSIKGVAQSYADPIVFLFMGGFFIAIAIEKWNLHKRIALGIIRITGTNGNRIILGFIMATGLLSLWLSNTATTMMMYPLAVSVIQVVQNHNKNEKNTQNFSLALLLSIAYASNFALGTVIATPPNVAYVGYIKDRFNYTISFSDWMVLFLPLTLILLLMLYSVLVKIIHPNNIQHNNEASDTIKKSQHQLGKISRPEARVLLIFIFTVLLWISKDLVNKWQNFITLDDTVVALLSAVLLFIIPSGNKKKNRKPERLLIWRDTQKMAWDILLLFGGGIALANALEASQLANELANGLAYITTGNLLLVIIIICAISIFLSEVISNLALVMILSPVVTSLALSLHIDPLLLGIPMTLSASCSSMLPMGTPPNAIIFARGNIKIQTMMKTGFVLNVICVIIISLVCWYFIPMMPGMRL</sequence>
<dbReference type="AlphaFoldDB" id="A0A0N1KUK9"/>
<proteinExistence type="predicted"/>
<feature type="transmembrane region" description="Helical" evidence="5">
    <location>
        <begin position="86"/>
        <end position="104"/>
    </location>
</feature>
<organism evidence="6 7">
    <name type="scientific">Chryseobacterium indologenes</name>
    <name type="common">Flavobacterium indologenes</name>
    <dbReference type="NCBI Taxonomy" id="253"/>
    <lineage>
        <taxon>Bacteria</taxon>
        <taxon>Pseudomonadati</taxon>
        <taxon>Bacteroidota</taxon>
        <taxon>Flavobacteriia</taxon>
        <taxon>Flavobacteriales</taxon>
        <taxon>Weeksellaceae</taxon>
        <taxon>Chryseobacterium group</taxon>
        <taxon>Chryseobacterium</taxon>
    </lineage>
</organism>
<dbReference type="NCBIfam" id="TIGR00785">
    <property type="entry name" value="dass"/>
    <property type="match status" value="1"/>
</dbReference>
<accession>A0A0N1KUK9</accession>
<feature type="transmembrane region" description="Helical" evidence="5">
    <location>
        <begin position="175"/>
        <end position="195"/>
    </location>
</feature>
<comment type="caution">
    <text evidence="6">The sequence shown here is derived from an EMBL/GenBank/DDBJ whole genome shotgun (WGS) entry which is preliminary data.</text>
</comment>
<evidence type="ECO:0000313" key="6">
    <source>
        <dbReference type="EMBL" id="KPE52750.1"/>
    </source>
</evidence>
<feature type="transmembrane region" description="Helical" evidence="5">
    <location>
        <begin position="12"/>
        <end position="30"/>
    </location>
</feature>
<feature type="transmembrane region" description="Helical" evidence="5">
    <location>
        <begin position="215"/>
        <end position="237"/>
    </location>
</feature>
<evidence type="ECO:0000256" key="2">
    <source>
        <dbReference type="ARBA" id="ARBA00022692"/>
    </source>
</evidence>
<protein>
    <recommendedName>
        <fullName evidence="8">DASS family sodium-coupled anion symporter</fullName>
    </recommendedName>
</protein>
<evidence type="ECO:0000256" key="5">
    <source>
        <dbReference type="SAM" id="Phobius"/>
    </source>
</evidence>
<feature type="transmembrane region" description="Helical" evidence="5">
    <location>
        <begin position="273"/>
        <end position="290"/>
    </location>
</feature>
<feature type="transmembrane region" description="Helical" evidence="5">
    <location>
        <begin position="338"/>
        <end position="356"/>
    </location>
</feature>
<dbReference type="RefSeq" id="WP_062696315.1">
    <property type="nucleotide sequence ID" value="NZ_LJOD01000001.1"/>
</dbReference>
<dbReference type="PANTHER" id="PTHR10283">
    <property type="entry name" value="SOLUTE CARRIER FAMILY 13 MEMBER"/>
    <property type="match status" value="1"/>
</dbReference>
<feature type="transmembrane region" description="Helical" evidence="5">
    <location>
        <begin position="398"/>
        <end position="417"/>
    </location>
</feature>
<dbReference type="GO" id="GO:0005886">
    <property type="term" value="C:plasma membrane"/>
    <property type="evidence" value="ECO:0007669"/>
    <property type="project" value="TreeGrafter"/>
</dbReference>
<gene>
    <name evidence="6" type="ORF">AOB46_01755</name>
</gene>
<comment type="subcellular location">
    <subcellularLocation>
        <location evidence="1">Membrane</location>
        <topology evidence="1">Multi-pass membrane protein</topology>
    </subcellularLocation>
</comment>
<feature type="transmembrane region" description="Helical" evidence="5">
    <location>
        <begin position="368"/>
        <end position="391"/>
    </location>
</feature>
<reference evidence="7" key="2">
    <citation type="submission" date="2015-09" db="EMBL/GenBank/DDBJ databases">
        <title>Draft genome sequence of a multidrug-resistant Chryseobacterium indologenes isolate from Malaysia.</title>
        <authorList>
            <person name="Yu C.Y."/>
            <person name="Ang G.Y."/>
            <person name="Chan K.-G."/>
        </authorList>
    </citation>
    <scope>NUCLEOTIDE SEQUENCE [LARGE SCALE GENOMIC DNA]</scope>
    <source>
        <strain evidence="7">CI_885</strain>
    </source>
</reference>
<dbReference type="Pfam" id="PF00939">
    <property type="entry name" value="Na_sulph_symp"/>
    <property type="match status" value="1"/>
</dbReference>
<dbReference type="GO" id="GO:0008514">
    <property type="term" value="F:organic anion transmembrane transporter activity"/>
    <property type="evidence" value="ECO:0007669"/>
    <property type="project" value="UniProtKB-ARBA"/>
</dbReference>
<dbReference type="Proteomes" id="UP000037953">
    <property type="component" value="Unassembled WGS sequence"/>
</dbReference>
<keyword evidence="2 5" id="KW-0812">Transmembrane</keyword>
<dbReference type="InterPro" id="IPR001898">
    <property type="entry name" value="SLC13A/DASS"/>
</dbReference>
<dbReference type="PANTHER" id="PTHR10283:SF82">
    <property type="entry name" value="SOLUTE CARRIER FAMILY 13 MEMBER 2"/>
    <property type="match status" value="1"/>
</dbReference>
<dbReference type="PATRIC" id="fig|253.9.peg.370"/>
<dbReference type="GO" id="GO:1905039">
    <property type="term" value="P:carboxylic acid transmembrane transport"/>
    <property type="evidence" value="ECO:0007669"/>
    <property type="project" value="UniProtKB-ARBA"/>
</dbReference>
<name>A0A0N1KUK9_CHRID</name>
<reference evidence="6 7" key="1">
    <citation type="journal article" date="2015" name="Genom Data">
        <title>Draft genome sequence of a multidrug-resistant Chryseobacterium indologenes isolate from Malaysia.</title>
        <authorList>
            <person name="Yu C.Y."/>
            <person name="Ang G.Y."/>
            <person name="Cheng H.J."/>
            <person name="Cheong Y.M."/>
            <person name="Yin W.F."/>
            <person name="Chan K.G."/>
        </authorList>
    </citation>
    <scope>NUCLEOTIDE SEQUENCE [LARGE SCALE GENOMIC DNA]</scope>
    <source>
        <strain evidence="6 7">CI_885</strain>
    </source>
</reference>
<dbReference type="OrthoDB" id="9766267at2"/>
<evidence type="ECO:0000313" key="7">
    <source>
        <dbReference type="Proteomes" id="UP000037953"/>
    </source>
</evidence>
<evidence type="ECO:0000256" key="1">
    <source>
        <dbReference type="ARBA" id="ARBA00004141"/>
    </source>
</evidence>
<dbReference type="EMBL" id="LJOD01000001">
    <property type="protein sequence ID" value="KPE52750.1"/>
    <property type="molecule type" value="Genomic_DNA"/>
</dbReference>
<evidence type="ECO:0008006" key="8">
    <source>
        <dbReference type="Google" id="ProtNLM"/>
    </source>
</evidence>
<feature type="transmembrane region" description="Helical" evidence="5">
    <location>
        <begin position="125"/>
        <end position="141"/>
    </location>
</feature>